<evidence type="ECO:0000259" key="9">
    <source>
        <dbReference type="Pfam" id="PF12849"/>
    </source>
</evidence>
<sequence length="335" mass="35498">MKLSHILAGVLLAAVGGQSMAATVTGAGATFPQPVYSKWASEYQRATGNQVNYQGIGSSGGIKQIQAKTVDFGATDAPMTPAQLNESNLVQFPAVIGGVVPVVNIAGVAPGQLKLTGPILADIYLGKITQWDDARIKAINPGVNLPAAKITTVNRSDGSGTTHVFTTYLSQVSSDWKSSVGADKTVKWPNANSSVGGKGNEGVSSNVQRVANSIGYVEYAYAKQNRLAHTQLQNRAGRFIQPDDSTFAAAGNINWARYPGFAVSITNMPAANAWPISTATYILVPRTGGGAKTQEAIKFFDWAFNNGDNLARSLDYVPLPAATKIAVRNEWRKIR</sequence>
<dbReference type="Pfam" id="PF12849">
    <property type="entry name" value="PBP_like_2"/>
    <property type="match status" value="1"/>
</dbReference>
<dbReference type="AlphaFoldDB" id="A0A1B8Q9G1"/>
<dbReference type="CDD" id="cd13565">
    <property type="entry name" value="PBP2_PstS"/>
    <property type="match status" value="1"/>
</dbReference>
<feature type="domain" description="PBP" evidence="9">
    <location>
        <begin position="18"/>
        <end position="304"/>
    </location>
</feature>
<evidence type="ECO:0000256" key="4">
    <source>
        <dbReference type="ARBA" id="ARBA00021889"/>
    </source>
</evidence>
<comment type="function">
    <text evidence="1 7">Part of the ABC transporter complex PstSACB involved in phosphate import.</text>
</comment>
<keyword evidence="6 7" id="KW-0592">Phosphate transport</keyword>
<dbReference type="InterPro" id="IPR050962">
    <property type="entry name" value="Phosphate-bind_PstS"/>
</dbReference>
<reference evidence="10 11" key="1">
    <citation type="submission" date="2016-06" db="EMBL/GenBank/DDBJ databases">
        <title>Draft genome of Moraxella atlantae CCUG 59586.</title>
        <authorList>
            <person name="Salva-Serra F."/>
            <person name="Engstrom-Jakobsson H."/>
            <person name="Thorell K."/>
            <person name="Gonzales-Siles L."/>
            <person name="Karlsson R."/>
            <person name="Boulund F."/>
            <person name="Engstrand L."/>
            <person name="Kristiansson E."/>
            <person name="Moore E."/>
        </authorList>
    </citation>
    <scope>NUCLEOTIDE SEQUENCE [LARGE SCALE GENOMIC DNA]</scope>
    <source>
        <strain evidence="10 11">CCUG 59586</strain>
    </source>
</reference>
<dbReference type="NCBIfam" id="NF008171">
    <property type="entry name" value="PRK10918.1"/>
    <property type="match status" value="1"/>
</dbReference>
<evidence type="ECO:0000256" key="3">
    <source>
        <dbReference type="ARBA" id="ARBA00011529"/>
    </source>
</evidence>
<dbReference type="GO" id="GO:0042301">
    <property type="term" value="F:phosphate ion binding"/>
    <property type="evidence" value="ECO:0007669"/>
    <property type="project" value="InterPro"/>
</dbReference>
<dbReference type="PANTHER" id="PTHR42996:SF1">
    <property type="entry name" value="PHOSPHATE-BINDING PROTEIN PSTS"/>
    <property type="match status" value="1"/>
</dbReference>
<evidence type="ECO:0000313" key="11">
    <source>
        <dbReference type="Proteomes" id="UP000092616"/>
    </source>
</evidence>
<proteinExistence type="inferred from homology"/>
<comment type="subunit">
    <text evidence="3 7">The complex is composed of two ATP-binding proteins (PstB), two transmembrane proteins (PstC and PstA) and a solute-binding protein (PstS).</text>
</comment>
<protein>
    <recommendedName>
        <fullName evidence="4 7">Phosphate-binding protein PstS</fullName>
    </recommendedName>
</protein>
<evidence type="ECO:0000313" key="10">
    <source>
        <dbReference type="EMBL" id="OBX75380.1"/>
    </source>
</evidence>
<dbReference type="NCBIfam" id="TIGR00975">
    <property type="entry name" value="3a0107s03"/>
    <property type="match status" value="1"/>
</dbReference>
<dbReference type="Gene3D" id="3.40.190.10">
    <property type="entry name" value="Periplasmic binding protein-like II"/>
    <property type="match status" value="2"/>
</dbReference>
<comment type="similarity">
    <text evidence="2 7">Belongs to the PstS family.</text>
</comment>
<evidence type="ECO:0000256" key="8">
    <source>
        <dbReference type="SAM" id="SignalP"/>
    </source>
</evidence>
<name>A0A1B8Q9G1_9GAMM</name>
<evidence type="ECO:0000256" key="5">
    <source>
        <dbReference type="ARBA" id="ARBA00022448"/>
    </source>
</evidence>
<evidence type="ECO:0000256" key="1">
    <source>
        <dbReference type="ARBA" id="ARBA00002841"/>
    </source>
</evidence>
<feature type="chain" id="PRO_5008612237" description="Phosphate-binding protein PstS" evidence="8">
    <location>
        <begin position="22"/>
        <end position="335"/>
    </location>
</feature>
<dbReference type="GO" id="GO:0043190">
    <property type="term" value="C:ATP-binding cassette (ABC) transporter complex"/>
    <property type="evidence" value="ECO:0007669"/>
    <property type="project" value="InterPro"/>
</dbReference>
<dbReference type="PIRSF" id="PIRSF002756">
    <property type="entry name" value="PstS"/>
    <property type="match status" value="1"/>
</dbReference>
<accession>A0A1B8Q9G1</accession>
<evidence type="ECO:0000256" key="6">
    <source>
        <dbReference type="ARBA" id="ARBA00022592"/>
    </source>
</evidence>
<keyword evidence="11" id="KW-1185">Reference proteome</keyword>
<dbReference type="EMBL" id="LZNA01000070">
    <property type="protein sequence ID" value="OBX75380.1"/>
    <property type="molecule type" value="Genomic_DNA"/>
</dbReference>
<organism evidence="10 11">
    <name type="scientific">Faucicola atlantae</name>
    <dbReference type="NCBI Taxonomy" id="34059"/>
    <lineage>
        <taxon>Bacteria</taxon>
        <taxon>Pseudomonadati</taxon>
        <taxon>Pseudomonadota</taxon>
        <taxon>Gammaproteobacteria</taxon>
        <taxon>Moraxellales</taxon>
        <taxon>Moraxellaceae</taxon>
        <taxon>Faucicola</taxon>
    </lineage>
</organism>
<evidence type="ECO:0000256" key="7">
    <source>
        <dbReference type="PIRNR" id="PIRNR002756"/>
    </source>
</evidence>
<evidence type="ECO:0000256" key="2">
    <source>
        <dbReference type="ARBA" id="ARBA00008725"/>
    </source>
</evidence>
<dbReference type="Proteomes" id="UP000092616">
    <property type="component" value="Unassembled WGS sequence"/>
</dbReference>
<keyword evidence="5 7" id="KW-0813">Transport</keyword>
<dbReference type="InterPro" id="IPR005673">
    <property type="entry name" value="ABC_phos-bd_PstS"/>
</dbReference>
<dbReference type="GO" id="GO:0035435">
    <property type="term" value="P:phosphate ion transmembrane transport"/>
    <property type="evidence" value="ECO:0007669"/>
    <property type="project" value="InterPro"/>
</dbReference>
<dbReference type="RefSeq" id="WP_067338773.1">
    <property type="nucleotide sequence ID" value="NZ_CP171125.1"/>
</dbReference>
<feature type="signal peptide" evidence="8">
    <location>
        <begin position="1"/>
        <end position="21"/>
    </location>
</feature>
<gene>
    <name evidence="10" type="ORF">A9306_02335</name>
</gene>
<comment type="caution">
    <text evidence="10">The sequence shown here is derived from an EMBL/GenBank/DDBJ whole genome shotgun (WGS) entry which is preliminary data.</text>
</comment>
<dbReference type="InterPro" id="IPR024370">
    <property type="entry name" value="PBP_domain"/>
</dbReference>
<keyword evidence="8" id="KW-0732">Signal</keyword>
<dbReference type="SUPFAM" id="SSF53850">
    <property type="entry name" value="Periplasmic binding protein-like II"/>
    <property type="match status" value="1"/>
</dbReference>
<dbReference type="PANTHER" id="PTHR42996">
    <property type="entry name" value="PHOSPHATE-BINDING PROTEIN PSTS"/>
    <property type="match status" value="1"/>
</dbReference>